<dbReference type="VEuPathDB" id="AmoebaDB:DICPUDRAFT_22143"/>
<dbReference type="EMBL" id="GL870975">
    <property type="protein sequence ID" value="EGC38523.1"/>
    <property type="molecule type" value="Genomic_DNA"/>
</dbReference>
<dbReference type="Proteomes" id="UP000001064">
    <property type="component" value="Unassembled WGS sequence"/>
</dbReference>
<evidence type="ECO:0000313" key="2">
    <source>
        <dbReference type="Proteomes" id="UP000001064"/>
    </source>
</evidence>
<feature type="non-terminal residue" evidence="1">
    <location>
        <position position="136"/>
    </location>
</feature>
<dbReference type="OMA" id="NTINAYH"/>
<dbReference type="Pfam" id="PF02635">
    <property type="entry name" value="DsrE"/>
    <property type="match status" value="1"/>
</dbReference>
<accession>F0ZC43</accession>
<dbReference type="InterPro" id="IPR027396">
    <property type="entry name" value="DsrEFH-like"/>
</dbReference>
<dbReference type="InParanoid" id="F0ZC43"/>
<dbReference type="PANTHER" id="PTHR37691:SF1">
    <property type="entry name" value="BLR3518 PROTEIN"/>
    <property type="match status" value="1"/>
</dbReference>
<dbReference type="OrthoDB" id="15405at2759"/>
<feature type="non-terminal residue" evidence="1">
    <location>
        <position position="1"/>
    </location>
</feature>
<dbReference type="eggNOG" id="ENOG502RHP0">
    <property type="taxonomic scope" value="Eukaryota"/>
</dbReference>
<protein>
    <submittedName>
        <fullName evidence="1">Uncharacterized protein</fullName>
    </submittedName>
</protein>
<dbReference type="RefSeq" id="XP_003284988.1">
    <property type="nucleotide sequence ID" value="XM_003284940.2"/>
</dbReference>
<reference evidence="2" key="1">
    <citation type="journal article" date="2011" name="Genome Biol.">
        <title>Comparative genomics of the social amoebae Dictyostelium discoideum and Dictyostelium purpureum.</title>
        <authorList>
            <consortium name="US DOE Joint Genome Institute (JGI-PGF)"/>
            <person name="Sucgang R."/>
            <person name="Kuo A."/>
            <person name="Tian X."/>
            <person name="Salerno W."/>
            <person name="Parikh A."/>
            <person name="Feasley C.L."/>
            <person name="Dalin E."/>
            <person name="Tu H."/>
            <person name="Huang E."/>
            <person name="Barry K."/>
            <person name="Lindquist E."/>
            <person name="Shapiro H."/>
            <person name="Bruce D."/>
            <person name="Schmutz J."/>
            <person name="Salamov A."/>
            <person name="Fey P."/>
            <person name="Gaudet P."/>
            <person name="Anjard C."/>
            <person name="Babu M.M."/>
            <person name="Basu S."/>
            <person name="Bushmanova Y."/>
            <person name="van der Wel H."/>
            <person name="Katoh-Kurasawa M."/>
            <person name="Dinh C."/>
            <person name="Coutinho P.M."/>
            <person name="Saito T."/>
            <person name="Elias M."/>
            <person name="Schaap P."/>
            <person name="Kay R.R."/>
            <person name="Henrissat B."/>
            <person name="Eichinger L."/>
            <person name="Rivero F."/>
            <person name="Putnam N.H."/>
            <person name="West C.M."/>
            <person name="Loomis W.F."/>
            <person name="Chisholm R.L."/>
            <person name="Shaulsky G."/>
            <person name="Strassmann J.E."/>
            <person name="Queller D.C."/>
            <person name="Kuspa A."/>
            <person name="Grigoriev I.V."/>
        </authorList>
    </citation>
    <scope>NUCLEOTIDE SEQUENCE [LARGE SCALE GENOMIC DNA]</scope>
    <source>
        <strain evidence="2">QSDP1</strain>
    </source>
</reference>
<gene>
    <name evidence="1" type="ORF">DICPUDRAFT_22143</name>
</gene>
<dbReference type="GeneID" id="10507157"/>
<evidence type="ECO:0000313" key="1">
    <source>
        <dbReference type="EMBL" id="EGC38523.1"/>
    </source>
</evidence>
<dbReference type="SUPFAM" id="SSF75169">
    <property type="entry name" value="DsrEFH-like"/>
    <property type="match status" value="1"/>
</dbReference>
<dbReference type="AlphaFoldDB" id="F0ZC43"/>
<dbReference type="PANTHER" id="PTHR37691">
    <property type="entry name" value="BLR3518 PROTEIN"/>
    <property type="match status" value="1"/>
</dbReference>
<name>F0ZC43_DICPU</name>
<dbReference type="Gene3D" id="3.40.1260.10">
    <property type="entry name" value="DsrEFH-like"/>
    <property type="match status" value="1"/>
</dbReference>
<organism evidence="1 2">
    <name type="scientific">Dictyostelium purpureum</name>
    <name type="common">Slime mold</name>
    <dbReference type="NCBI Taxonomy" id="5786"/>
    <lineage>
        <taxon>Eukaryota</taxon>
        <taxon>Amoebozoa</taxon>
        <taxon>Evosea</taxon>
        <taxon>Eumycetozoa</taxon>
        <taxon>Dictyostelia</taxon>
        <taxon>Dictyosteliales</taxon>
        <taxon>Dictyosteliaceae</taxon>
        <taxon>Dictyostelium</taxon>
    </lineage>
</organism>
<dbReference type="InterPro" id="IPR003787">
    <property type="entry name" value="Sulphur_relay_DsrE/F-like"/>
</dbReference>
<proteinExistence type="predicted"/>
<dbReference type="KEGG" id="dpp:DICPUDRAFT_22143"/>
<keyword evidence="2" id="KW-1185">Reference proteome</keyword>
<sequence>NHNNKYGDEPFQPAKPIPNLTYKTMYILDTSDFTLINSTLINIYNAYHDPRLVNNLEILLVVFGKGVEVYMNTNPEFQPMLKELTVLGCTFALCNNTINAYHINVEADLFPGVNPVPSGNGEIILRLQDGWTSVHP</sequence>